<feature type="compositionally biased region" description="Acidic residues" evidence="1">
    <location>
        <begin position="202"/>
        <end position="236"/>
    </location>
</feature>
<evidence type="ECO:0000256" key="1">
    <source>
        <dbReference type="SAM" id="MobiDB-lite"/>
    </source>
</evidence>
<gene>
    <name evidence="3" type="ORF">MFLAVUS_001973</name>
</gene>
<keyword evidence="4" id="KW-1185">Reference proteome</keyword>
<comment type="caution">
    <text evidence="3">The sequence shown here is derived from an EMBL/GenBank/DDBJ whole genome shotgun (WGS) entry which is preliminary data.</text>
</comment>
<evidence type="ECO:0000313" key="4">
    <source>
        <dbReference type="Proteomes" id="UP001473302"/>
    </source>
</evidence>
<organism evidence="3 4">
    <name type="scientific">Mucor flavus</name>
    <dbReference type="NCBI Taxonomy" id="439312"/>
    <lineage>
        <taxon>Eukaryota</taxon>
        <taxon>Fungi</taxon>
        <taxon>Fungi incertae sedis</taxon>
        <taxon>Mucoromycota</taxon>
        <taxon>Mucoromycotina</taxon>
        <taxon>Mucoromycetes</taxon>
        <taxon>Mucorales</taxon>
        <taxon>Mucorineae</taxon>
        <taxon>Mucoraceae</taxon>
        <taxon>Mucor</taxon>
    </lineage>
</organism>
<evidence type="ECO:0000313" key="3">
    <source>
        <dbReference type="EMBL" id="GAA5808582.1"/>
    </source>
</evidence>
<feature type="compositionally biased region" description="Basic and acidic residues" evidence="1">
    <location>
        <begin position="188"/>
        <end position="201"/>
    </location>
</feature>
<proteinExistence type="predicted"/>
<evidence type="ECO:0000256" key="2">
    <source>
        <dbReference type="SAM" id="SignalP"/>
    </source>
</evidence>
<name>A0ABP9YP22_9FUNG</name>
<reference evidence="3 4" key="1">
    <citation type="submission" date="2024-04" db="EMBL/GenBank/DDBJ databases">
        <title>genome sequences of Mucor flavus KT1a and Helicostylum pulchrum KT1b strains isolated from the surface of a dry-aged beef.</title>
        <authorList>
            <person name="Toyotome T."/>
            <person name="Hosono M."/>
            <person name="Torimaru M."/>
            <person name="Fukuda K."/>
            <person name="Mikami N."/>
        </authorList>
    </citation>
    <scope>NUCLEOTIDE SEQUENCE [LARGE SCALE GENOMIC DNA]</scope>
    <source>
        <strain evidence="3 4">KT1a</strain>
    </source>
</reference>
<feature type="chain" id="PRO_5046140117" evidence="2">
    <location>
        <begin position="23"/>
        <end position="523"/>
    </location>
</feature>
<feature type="region of interest" description="Disordered" evidence="1">
    <location>
        <begin position="186"/>
        <end position="243"/>
    </location>
</feature>
<feature type="signal peptide" evidence="2">
    <location>
        <begin position="1"/>
        <end position="22"/>
    </location>
</feature>
<keyword evidence="2" id="KW-0732">Signal</keyword>
<sequence length="523" mass="58168">MISSKILFLLCLAIICHVIVRAAVIKSIGNVINASASYTAYPTSISIWNSDSTNHEENQYSLPLHLTKSAVVQVYNYGPYGSKVDIYDHHQKIGESGSYNLTTLSYNNIGRVYLSKGDHSLSLQPYYKNGKTEDSLSTHFVKVHVLPKSRAHFLKKRDPVYNNADEYTPEYNAYIQWDYDGSSKHYHNGGDDSVPKHYHNDGDEDEDNEDEDDEDDKDDEDEDNCDEDEDDNDDEPDKSYHKDTSMDKHWWKWHKKGGWMMGKKKVIYISTVHYSEPTTPAPITVTSTLIVDHISTIHHTSTIPEPPTPSPLERMVTETVIRTGPTETVQRPGITETVNKAGPTETTTVTVKGATAEATVILPILINTVTEYRDHPSTPSDNHSVETIRIVTVTAEGGVTTIPGSPITISNNPVTVSMEGQMTTVFPEPITLINEPVTVTNEPITITSTVDVDVTHYLFRQTVLQTVFQTDTTLVTVAFTSHNEVLQTVIGTSTTTENIVITVISTRSRTTATRTPTPSLTPP</sequence>
<protein>
    <submittedName>
        <fullName evidence="3">Uncharacterized protein</fullName>
    </submittedName>
</protein>
<accession>A0ABP9YP22</accession>
<dbReference type="EMBL" id="BAABUK010000003">
    <property type="protein sequence ID" value="GAA5808582.1"/>
    <property type="molecule type" value="Genomic_DNA"/>
</dbReference>
<dbReference type="Proteomes" id="UP001473302">
    <property type="component" value="Unassembled WGS sequence"/>
</dbReference>